<evidence type="ECO:0000313" key="3">
    <source>
        <dbReference type="EMBL" id="PYH99830.1"/>
    </source>
</evidence>
<feature type="signal peptide" evidence="2">
    <location>
        <begin position="1"/>
        <end position="19"/>
    </location>
</feature>
<feature type="chain" id="PRO_5016396283" evidence="2">
    <location>
        <begin position="20"/>
        <end position="279"/>
    </location>
</feature>
<evidence type="ECO:0000256" key="1">
    <source>
        <dbReference type="SAM" id="Phobius"/>
    </source>
</evidence>
<dbReference type="InterPro" id="IPR016163">
    <property type="entry name" value="Ald_DH_C"/>
</dbReference>
<keyword evidence="1" id="KW-0472">Membrane</keyword>
<dbReference type="OrthoDB" id="5596991at2759"/>
<dbReference type="Gene3D" id="3.40.309.10">
    <property type="entry name" value="Aldehyde Dehydrogenase, Chain A, domain 2"/>
    <property type="match status" value="1"/>
</dbReference>
<reference evidence="3 4" key="1">
    <citation type="submission" date="2018-02" db="EMBL/GenBank/DDBJ databases">
        <title>The genomes of Aspergillus section Nigri reveals drivers in fungal speciation.</title>
        <authorList>
            <consortium name="DOE Joint Genome Institute"/>
            <person name="Vesth T.C."/>
            <person name="Nybo J."/>
            <person name="Theobald S."/>
            <person name="Brandl J."/>
            <person name="Frisvad J.C."/>
            <person name="Nielsen K.F."/>
            <person name="Lyhne E.K."/>
            <person name="Kogle M.E."/>
            <person name="Kuo A."/>
            <person name="Riley R."/>
            <person name="Clum A."/>
            <person name="Nolan M."/>
            <person name="Lipzen A."/>
            <person name="Salamov A."/>
            <person name="Henrissat B."/>
            <person name="Wiebenga A."/>
            <person name="De vries R.P."/>
            <person name="Grigoriev I.V."/>
            <person name="Mortensen U.H."/>
            <person name="Andersen M.R."/>
            <person name="Baker S.E."/>
        </authorList>
    </citation>
    <scope>NUCLEOTIDE SEQUENCE [LARGE SCALE GENOMIC DNA]</scope>
    <source>
        <strain evidence="3 4">CBS 707.79</strain>
    </source>
</reference>
<evidence type="ECO:0000256" key="2">
    <source>
        <dbReference type="SAM" id="SignalP"/>
    </source>
</evidence>
<protein>
    <submittedName>
        <fullName evidence="3">Uncharacterized protein</fullName>
    </submittedName>
</protein>
<dbReference type="STRING" id="1448320.A0A319DQF5"/>
<dbReference type="AlphaFoldDB" id="A0A319DQF5"/>
<dbReference type="VEuPathDB" id="FungiDB:BO71DRAFT_479024"/>
<evidence type="ECO:0000313" key="4">
    <source>
        <dbReference type="Proteomes" id="UP000247810"/>
    </source>
</evidence>
<dbReference type="SUPFAM" id="SSF53720">
    <property type="entry name" value="ALDH-like"/>
    <property type="match status" value="1"/>
</dbReference>
<feature type="transmembrane region" description="Helical" evidence="1">
    <location>
        <begin position="242"/>
        <end position="264"/>
    </location>
</feature>
<organism evidence="3 4">
    <name type="scientific">Aspergillus ellipticus CBS 707.79</name>
    <dbReference type="NCBI Taxonomy" id="1448320"/>
    <lineage>
        <taxon>Eukaryota</taxon>
        <taxon>Fungi</taxon>
        <taxon>Dikarya</taxon>
        <taxon>Ascomycota</taxon>
        <taxon>Pezizomycotina</taxon>
        <taxon>Eurotiomycetes</taxon>
        <taxon>Eurotiomycetidae</taxon>
        <taxon>Eurotiales</taxon>
        <taxon>Aspergillaceae</taxon>
        <taxon>Aspergillus</taxon>
        <taxon>Aspergillus subgen. Circumdati</taxon>
    </lineage>
</organism>
<keyword evidence="2" id="KW-0732">Signal</keyword>
<keyword evidence="1" id="KW-1133">Transmembrane helix</keyword>
<dbReference type="PANTHER" id="PTHR43111:SF1">
    <property type="entry name" value="ALDEHYDE DEHYDROGENASE B-RELATED"/>
    <property type="match status" value="1"/>
</dbReference>
<proteinExistence type="predicted"/>
<keyword evidence="1" id="KW-0812">Transmembrane</keyword>
<dbReference type="Proteomes" id="UP000247810">
    <property type="component" value="Unassembled WGS sequence"/>
</dbReference>
<dbReference type="GO" id="GO:0016620">
    <property type="term" value="F:oxidoreductase activity, acting on the aldehyde or oxo group of donors, NAD or NADP as acceptor"/>
    <property type="evidence" value="ECO:0007669"/>
    <property type="project" value="InterPro"/>
</dbReference>
<dbReference type="PANTHER" id="PTHR43111">
    <property type="entry name" value="ALDEHYDE DEHYDROGENASE B-RELATED"/>
    <property type="match status" value="1"/>
</dbReference>
<dbReference type="EMBL" id="KZ825798">
    <property type="protein sequence ID" value="PYH99830.1"/>
    <property type="molecule type" value="Genomic_DNA"/>
</dbReference>
<accession>A0A319DQF5</accession>
<name>A0A319DQF5_9EURO</name>
<gene>
    <name evidence="3" type="ORF">BO71DRAFT_479024</name>
</gene>
<sequence length="279" mass="30530">MNWKLVRDALSAELVLAAAIPTGTSEWPHSIASSANLRLIAVVDRTADVQTAAKQILYAHLAFSGRSPHAPDLIVVNEWIKNNFIDTTIRGRSSIDRHDPNEHDDQEWKKALKEAESKGEAKLIKAGGLDMVDVHDSPEYLVAYHFADPAAGKFLSQQISSHWSFVNHIPVENLGKHPSFTHNLQTPANDSSTDFSFNKASVIGVEDLSNPKSKLLRQREIQPLRETGQGPGTAIGFFEQGIIVGALFIFLPVVSVVGYSGWVLSRKAFMGFVGGGFGF</sequence>
<dbReference type="InterPro" id="IPR016161">
    <property type="entry name" value="Ald_DH/histidinol_DH"/>
</dbReference>
<keyword evidence="4" id="KW-1185">Reference proteome</keyword>